<evidence type="ECO:0000256" key="2">
    <source>
        <dbReference type="ARBA" id="ARBA00012438"/>
    </source>
</evidence>
<evidence type="ECO:0000259" key="8">
    <source>
        <dbReference type="PROSITE" id="PS50109"/>
    </source>
</evidence>
<evidence type="ECO:0000313" key="9">
    <source>
        <dbReference type="EMBL" id="MDO6422376.1"/>
    </source>
</evidence>
<protein>
    <recommendedName>
        <fullName evidence="2">histidine kinase</fullName>
        <ecNumber evidence="2">2.7.13.3</ecNumber>
    </recommendedName>
</protein>
<gene>
    <name evidence="9" type="ORF">Q4521_07810</name>
</gene>
<name>A0AAW7X3U1_9GAMM</name>
<dbReference type="Pfam" id="PF02518">
    <property type="entry name" value="HATPase_c"/>
    <property type="match status" value="1"/>
</dbReference>
<keyword evidence="7" id="KW-0812">Transmembrane</keyword>
<organism evidence="9 10">
    <name type="scientific">Saccharophagus degradans</name>
    <dbReference type="NCBI Taxonomy" id="86304"/>
    <lineage>
        <taxon>Bacteria</taxon>
        <taxon>Pseudomonadati</taxon>
        <taxon>Pseudomonadota</taxon>
        <taxon>Gammaproteobacteria</taxon>
        <taxon>Cellvibrionales</taxon>
        <taxon>Cellvibrionaceae</taxon>
        <taxon>Saccharophagus</taxon>
    </lineage>
</organism>
<evidence type="ECO:0000256" key="1">
    <source>
        <dbReference type="ARBA" id="ARBA00000085"/>
    </source>
</evidence>
<dbReference type="InterPro" id="IPR003594">
    <property type="entry name" value="HATPase_dom"/>
</dbReference>
<dbReference type="PROSITE" id="PS50109">
    <property type="entry name" value="HIS_KIN"/>
    <property type="match status" value="1"/>
</dbReference>
<dbReference type="InterPro" id="IPR036890">
    <property type="entry name" value="HATPase_C_sf"/>
</dbReference>
<keyword evidence="4" id="KW-0547">Nucleotide-binding</keyword>
<evidence type="ECO:0000256" key="3">
    <source>
        <dbReference type="ARBA" id="ARBA00022679"/>
    </source>
</evidence>
<keyword evidence="5" id="KW-0418">Kinase</keyword>
<dbReference type="InterPro" id="IPR050980">
    <property type="entry name" value="2C_sensor_his_kinase"/>
</dbReference>
<dbReference type="SMART" id="SM00387">
    <property type="entry name" value="HATPase_c"/>
    <property type="match status" value="1"/>
</dbReference>
<keyword evidence="6 9" id="KW-0067">ATP-binding</keyword>
<feature type="transmembrane region" description="Helical" evidence="7">
    <location>
        <begin position="158"/>
        <end position="179"/>
    </location>
</feature>
<feature type="transmembrane region" description="Helical" evidence="7">
    <location>
        <begin position="23"/>
        <end position="44"/>
    </location>
</feature>
<keyword evidence="7" id="KW-0472">Membrane</keyword>
<proteinExistence type="predicted"/>
<dbReference type="GO" id="GO:0005886">
    <property type="term" value="C:plasma membrane"/>
    <property type="evidence" value="ECO:0007669"/>
    <property type="project" value="TreeGrafter"/>
</dbReference>
<dbReference type="GO" id="GO:0000155">
    <property type="term" value="F:phosphorelay sensor kinase activity"/>
    <property type="evidence" value="ECO:0007669"/>
    <property type="project" value="TreeGrafter"/>
</dbReference>
<evidence type="ECO:0000256" key="5">
    <source>
        <dbReference type="ARBA" id="ARBA00022777"/>
    </source>
</evidence>
<feature type="transmembrane region" description="Helical" evidence="7">
    <location>
        <begin position="50"/>
        <end position="68"/>
    </location>
</feature>
<keyword evidence="3" id="KW-0808">Transferase</keyword>
<dbReference type="Gene3D" id="1.10.287.130">
    <property type="match status" value="1"/>
</dbReference>
<dbReference type="InterPro" id="IPR004358">
    <property type="entry name" value="Sig_transdc_His_kin-like_C"/>
</dbReference>
<feature type="domain" description="Histidine kinase" evidence="8">
    <location>
        <begin position="214"/>
        <end position="427"/>
    </location>
</feature>
<feature type="transmembrane region" description="Helical" evidence="7">
    <location>
        <begin position="106"/>
        <end position="137"/>
    </location>
</feature>
<evidence type="ECO:0000256" key="6">
    <source>
        <dbReference type="ARBA" id="ARBA00022840"/>
    </source>
</evidence>
<dbReference type="Proteomes" id="UP001169760">
    <property type="component" value="Unassembled WGS sequence"/>
</dbReference>
<dbReference type="PANTHER" id="PTHR44936:SF10">
    <property type="entry name" value="SENSOR PROTEIN RSTB"/>
    <property type="match status" value="1"/>
</dbReference>
<evidence type="ECO:0000313" key="10">
    <source>
        <dbReference type="Proteomes" id="UP001169760"/>
    </source>
</evidence>
<dbReference type="InterPro" id="IPR005467">
    <property type="entry name" value="His_kinase_dom"/>
</dbReference>
<keyword evidence="7" id="KW-1133">Transmembrane helix</keyword>
<dbReference type="AlphaFoldDB" id="A0AAW7X3U1"/>
<dbReference type="RefSeq" id="WP_303492360.1">
    <property type="nucleotide sequence ID" value="NZ_JAUOPB010000005.1"/>
</dbReference>
<comment type="catalytic activity">
    <reaction evidence="1">
        <text>ATP + protein L-histidine = ADP + protein N-phospho-L-histidine.</text>
        <dbReference type="EC" id="2.7.13.3"/>
    </reaction>
</comment>
<dbReference type="GO" id="GO:0005524">
    <property type="term" value="F:ATP binding"/>
    <property type="evidence" value="ECO:0007669"/>
    <property type="project" value="UniProtKB-KW"/>
</dbReference>
<accession>A0AAW7X3U1</accession>
<dbReference type="EC" id="2.7.13.3" evidence="2"/>
<dbReference type="Gene3D" id="3.30.565.10">
    <property type="entry name" value="Histidine kinase-like ATPase, C-terminal domain"/>
    <property type="match status" value="1"/>
</dbReference>
<sequence length="436" mass="48494">MQTNLTFNQTLSGNRRLILKRLLVLRAALLCTVVVALLSFTFLVDVRIHTAAYLLPLVGFGFCGYWVARYRKGASVTDANLLRQLVFDAVFLLVLIYFTGGATNPFIYYLLVLVAISAAIFNSIIGWLFSAGCMLAYTFIMFTDVREHVHHMSSDFQLHLLGMWVNFVGSAVLICFFVSRLATALRDRQIELSKVREETLKNEQLVGIGTLAASTVHALGTPLSTMAVVLGEMQHSYKLGAAKWDASSQNENVELMLGQIERCKKTLSKLSLLSQQQQDGGSLENIVEFSDELREHYLLANPRIMPAIVFNNERNFSEFFIEQSVLFRHAVINLVDNAIQAAVRQVKVCLEVDAKSKMLTIDIEDDGNGLPSDVEEQWGKPVISQKETGMGIGIFLSNSTVEKLGGKVQVKRKPQATQVSIKLPVTWAKPAGEEQV</sequence>
<reference evidence="9" key="1">
    <citation type="submission" date="2023-07" db="EMBL/GenBank/DDBJ databases">
        <title>Genome content predicts the carbon catabolic preferences of heterotrophic bacteria.</title>
        <authorList>
            <person name="Gralka M."/>
        </authorList>
    </citation>
    <scope>NUCLEOTIDE SEQUENCE</scope>
    <source>
        <strain evidence="9">I3M17_2</strain>
    </source>
</reference>
<dbReference type="PANTHER" id="PTHR44936">
    <property type="entry name" value="SENSOR PROTEIN CREC"/>
    <property type="match status" value="1"/>
</dbReference>
<evidence type="ECO:0000256" key="4">
    <source>
        <dbReference type="ARBA" id="ARBA00022741"/>
    </source>
</evidence>
<comment type="caution">
    <text evidence="9">The sequence shown here is derived from an EMBL/GenBank/DDBJ whole genome shotgun (WGS) entry which is preliminary data.</text>
</comment>
<dbReference type="SUPFAM" id="SSF55874">
    <property type="entry name" value="ATPase domain of HSP90 chaperone/DNA topoisomerase II/histidine kinase"/>
    <property type="match status" value="1"/>
</dbReference>
<evidence type="ECO:0000256" key="7">
    <source>
        <dbReference type="SAM" id="Phobius"/>
    </source>
</evidence>
<dbReference type="CDD" id="cd00075">
    <property type="entry name" value="HATPase"/>
    <property type="match status" value="1"/>
</dbReference>
<dbReference type="PRINTS" id="PR00344">
    <property type="entry name" value="BCTRLSENSOR"/>
</dbReference>
<dbReference type="EMBL" id="JAUOPB010000005">
    <property type="protein sequence ID" value="MDO6422376.1"/>
    <property type="molecule type" value="Genomic_DNA"/>
</dbReference>